<accession>F4MLC5</accession>
<evidence type="ECO:0000313" key="1">
    <source>
        <dbReference type="EMBL" id="CBL54152.1"/>
    </source>
</evidence>
<reference evidence="1" key="2">
    <citation type="journal article" date="2011" name="Genome Biol. Evol.">
        <title>Structural and content diversity of mitochondrial genome in beet: a comparative genomic analysis.</title>
        <authorList>
            <person name="Darracq A."/>
            <person name="Varre J.S."/>
            <person name="Marechal-Drouard L."/>
            <person name="Courseaux A."/>
            <person name="Saumitou-Laprade P."/>
            <person name="Oztas S."/>
            <person name="Vacherie B."/>
            <person name="Barbe V.and.Touzet.P."/>
        </authorList>
    </citation>
    <scope>NUCLEOTIDE SEQUENCE</scope>
</reference>
<dbReference type="EMBL" id="FQ014231">
    <property type="protein sequence ID" value="CBL54152.1"/>
    <property type="molecule type" value="Genomic_DNA"/>
</dbReference>
<gene>
    <name evidence="1" type="primary">orf113</name>
</gene>
<organism evidence="1">
    <name type="scientific">Beta vulgaris subsp. maritima</name>
    <name type="common">Sea beet</name>
    <name type="synonym">Beta maritima</name>
    <dbReference type="NCBI Taxonomy" id="350892"/>
    <lineage>
        <taxon>Eukaryota</taxon>
        <taxon>Viridiplantae</taxon>
        <taxon>Streptophyta</taxon>
        <taxon>Embryophyta</taxon>
        <taxon>Tracheophyta</taxon>
        <taxon>Spermatophyta</taxon>
        <taxon>Magnoliopsida</taxon>
        <taxon>eudicotyledons</taxon>
        <taxon>Gunneridae</taxon>
        <taxon>Pentapetalae</taxon>
        <taxon>Caryophyllales</taxon>
        <taxon>Chenopodiaceae</taxon>
        <taxon>Betoideae</taxon>
        <taxon>Beta</taxon>
    </lineage>
</organism>
<proteinExistence type="predicted"/>
<geneLocation type="mitochondrion" evidence="1"/>
<reference evidence="1" key="1">
    <citation type="submission" date="2010-10" db="EMBL/GenBank/DDBJ databases">
        <authorList>
            <person name="Genoscope - CEA"/>
        </authorList>
    </citation>
    <scope>NUCLEOTIDE SEQUENCE</scope>
</reference>
<name>F4MLC5_BETVM</name>
<protein>
    <submittedName>
        <fullName evidence="1">Uncharacterized protein</fullName>
    </submittedName>
</protein>
<keyword evidence="1" id="KW-0496">Mitochondrion</keyword>
<dbReference type="AlphaFoldDB" id="F4MLC5"/>
<sequence>MVITELLSPMRFIRTFTGIASTLKPGWRTKQLENCQTDEVGRHHKVEENRSVQGVDKASHTARLSCLVPSPDRNSDDSIGFFLLPGLLYSSISIPCDFLARKRLPVEPKKWL</sequence>